<dbReference type="InParanoid" id="E1ZW16"/>
<evidence type="ECO:0000313" key="1">
    <source>
        <dbReference type="EMBL" id="EFN74622.1"/>
    </source>
</evidence>
<name>E1ZW16_CAMFO</name>
<keyword evidence="2" id="KW-1185">Reference proteome</keyword>
<dbReference type="AlphaFoldDB" id="E1ZW16"/>
<accession>E1ZW16</accession>
<dbReference type="Proteomes" id="UP000000311">
    <property type="component" value="Unassembled WGS sequence"/>
</dbReference>
<feature type="non-terminal residue" evidence="1">
    <location>
        <position position="45"/>
    </location>
</feature>
<protein>
    <submittedName>
        <fullName evidence="1">Uncharacterized protein</fullName>
    </submittedName>
</protein>
<proteinExistence type="predicted"/>
<feature type="non-terminal residue" evidence="1">
    <location>
        <position position="1"/>
    </location>
</feature>
<dbReference type="EMBL" id="GL434739">
    <property type="protein sequence ID" value="EFN74622.1"/>
    <property type="molecule type" value="Genomic_DNA"/>
</dbReference>
<evidence type="ECO:0000313" key="2">
    <source>
        <dbReference type="Proteomes" id="UP000000311"/>
    </source>
</evidence>
<gene>
    <name evidence="1" type="ORF">EAG_01357</name>
</gene>
<reference evidence="1 2" key="1">
    <citation type="journal article" date="2010" name="Science">
        <title>Genomic comparison of the ants Camponotus floridanus and Harpegnathos saltator.</title>
        <authorList>
            <person name="Bonasio R."/>
            <person name="Zhang G."/>
            <person name="Ye C."/>
            <person name="Mutti N.S."/>
            <person name="Fang X."/>
            <person name="Qin N."/>
            <person name="Donahue G."/>
            <person name="Yang P."/>
            <person name="Li Q."/>
            <person name="Li C."/>
            <person name="Zhang P."/>
            <person name="Huang Z."/>
            <person name="Berger S.L."/>
            <person name="Reinberg D."/>
            <person name="Wang J."/>
            <person name="Liebig J."/>
        </authorList>
    </citation>
    <scope>NUCLEOTIDE SEQUENCE [LARGE SCALE GENOMIC DNA]</scope>
    <source>
        <strain evidence="2">C129</strain>
    </source>
</reference>
<sequence>EVHEAILTAFNMYFITLEMTHRMMRNNRRAELCLQERGRHFEQLL</sequence>
<organism evidence="2">
    <name type="scientific">Camponotus floridanus</name>
    <name type="common">Florida carpenter ant</name>
    <dbReference type="NCBI Taxonomy" id="104421"/>
    <lineage>
        <taxon>Eukaryota</taxon>
        <taxon>Metazoa</taxon>
        <taxon>Ecdysozoa</taxon>
        <taxon>Arthropoda</taxon>
        <taxon>Hexapoda</taxon>
        <taxon>Insecta</taxon>
        <taxon>Pterygota</taxon>
        <taxon>Neoptera</taxon>
        <taxon>Endopterygota</taxon>
        <taxon>Hymenoptera</taxon>
        <taxon>Apocrita</taxon>
        <taxon>Aculeata</taxon>
        <taxon>Formicoidea</taxon>
        <taxon>Formicidae</taxon>
        <taxon>Formicinae</taxon>
        <taxon>Camponotus</taxon>
    </lineage>
</organism>